<dbReference type="PANTHER" id="PTHR39201:SF1">
    <property type="entry name" value="FLAVODOXIN-LIKE DOMAIN-CONTAINING PROTEIN"/>
    <property type="match status" value="1"/>
</dbReference>
<name>A0A1C6HER4_9FIRM</name>
<reference evidence="2" key="1">
    <citation type="submission" date="2015-09" db="EMBL/GenBank/DDBJ databases">
        <authorList>
            <consortium name="Pathogen Informatics"/>
        </authorList>
    </citation>
    <scope>NUCLEOTIDE SEQUENCE</scope>
    <source>
        <strain evidence="2">2789STDY5834896</strain>
    </source>
</reference>
<dbReference type="PROSITE" id="PS50902">
    <property type="entry name" value="FLAVODOXIN_LIKE"/>
    <property type="match status" value="1"/>
</dbReference>
<dbReference type="PANTHER" id="PTHR39201">
    <property type="entry name" value="EXPORTED PROTEIN-RELATED"/>
    <property type="match status" value="1"/>
</dbReference>
<dbReference type="SUPFAM" id="SSF52218">
    <property type="entry name" value="Flavoproteins"/>
    <property type="match status" value="1"/>
</dbReference>
<accession>A0A1C6HER4</accession>
<dbReference type="GO" id="GO:0010181">
    <property type="term" value="F:FMN binding"/>
    <property type="evidence" value="ECO:0007669"/>
    <property type="project" value="InterPro"/>
</dbReference>
<dbReference type="Gene3D" id="3.40.50.360">
    <property type="match status" value="1"/>
</dbReference>
<protein>
    <submittedName>
        <fullName evidence="2">Flavodoxin</fullName>
    </submittedName>
</protein>
<proteinExistence type="predicted"/>
<sequence length="160" mass="17485">MRKSLIVYYSWSGRTREMAEKIAAQTGADLLEICPQEDYPRDYSAVVAQAKEEIRRKEHPPIVPTGAAVAAYEVIFVGTPIWWGTMAPPVATFLQQADLHGKTVMPFSTHGGGGKGRADRDIARACRGATVLDMYTAYEGGGKQAAADIAAWLQQLDKEQ</sequence>
<dbReference type="GO" id="GO:0009055">
    <property type="term" value="F:electron transfer activity"/>
    <property type="evidence" value="ECO:0007669"/>
    <property type="project" value="InterPro"/>
</dbReference>
<dbReference type="AlphaFoldDB" id="A0A1C6HER4"/>
<dbReference type="PROSITE" id="PS00201">
    <property type="entry name" value="FLAVODOXIN"/>
    <property type="match status" value="1"/>
</dbReference>
<dbReference type="GO" id="GO:0016651">
    <property type="term" value="F:oxidoreductase activity, acting on NAD(P)H"/>
    <property type="evidence" value="ECO:0007669"/>
    <property type="project" value="UniProtKB-ARBA"/>
</dbReference>
<feature type="domain" description="Flavodoxin-like" evidence="1">
    <location>
        <begin position="4"/>
        <end position="160"/>
    </location>
</feature>
<dbReference type="InterPro" id="IPR029039">
    <property type="entry name" value="Flavoprotein-like_sf"/>
</dbReference>
<organism evidence="2">
    <name type="scientific">uncultured Anaerotruncus sp</name>
    <dbReference type="NCBI Taxonomy" id="905011"/>
    <lineage>
        <taxon>Bacteria</taxon>
        <taxon>Bacillati</taxon>
        <taxon>Bacillota</taxon>
        <taxon>Clostridia</taxon>
        <taxon>Eubacteriales</taxon>
        <taxon>Oscillospiraceae</taxon>
        <taxon>Anaerotruncus</taxon>
        <taxon>environmental samples</taxon>
    </lineage>
</organism>
<dbReference type="EMBL" id="FMHG01000001">
    <property type="protein sequence ID" value="SCJ55977.1"/>
    <property type="molecule type" value="Genomic_DNA"/>
</dbReference>
<dbReference type="InterPro" id="IPR008254">
    <property type="entry name" value="Flavodoxin/NO_synth"/>
</dbReference>
<dbReference type="Pfam" id="PF12682">
    <property type="entry name" value="Flavodoxin_4"/>
    <property type="match status" value="1"/>
</dbReference>
<dbReference type="InterPro" id="IPR001226">
    <property type="entry name" value="Flavodoxin_CS"/>
</dbReference>
<gene>
    <name evidence="2" type="ORF">SAMEA3545359_00814</name>
</gene>
<evidence type="ECO:0000259" key="1">
    <source>
        <dbReference type="PROSITE" id="PS50902"/>
    </source>
</evidence>
<evidence type="ECO:0000313" key="2">
    <source>
        <dbReference type="EMBL" id="SCJ55977.1"/>
    </source>
</evidence>